<keyword evidence="1" id="KW-0812">Transmembrane</keyword>
<feature type="transmembrane region" description="Helical" evidence="1">
    <location>
        <begin position="164"/>
        <end position="184"/>
    </location>
</feature>
<evidence type="ECO:0000313" key="3">
    <source>
        <dbReference type="Proteomes" id="UP000001286"/>
    </source>
</evidence>
<reference evidence="2 3" key="1">
    <citation type="journal article" date="2011" name="J. Bacteriol.">
        <title>Complete genome sequence of the animal pathogen Listeria ivanovii, which provides insights into host specificities and evolution of the genus Listeria.</title>
        <authorList>
            <person name="Buchrieser C."/>
            <person name="Rusniok C."/>
            <person name="Garrido P."/>
            <person name="Hain T."/>
            <person name="Scortti M."/>
            <person name="Lampidis R."/>
            <person name="Karst U."/>
            <person name="Chakraborty T."/>
            <person name="Cossart P."/>
            <person name="Kreft J."/>
            <person name="Vazquez-Boland J.A."/>
            <person name="Goebel W."/>
            <person name="Glaser P."/>
        </authorList>
    </citation>
    <scope>NUCLEOTIDE SEQUENCE [LARGE SCALE GENOMIC DNA]</scope>
    <source>
        <strain evidence="3">ATCC BAA-678 / PAM 55</strain>
    </source>
</reference>
<dbReference type="HOGENOM" id="CLU_094163_0_0_9"/>
<keyword evidence="1" id="KW-1133">Transmembrane helix</keyword>
<sequence length="269" mass="30522">MQSMIKKELKEYITITNILIIIIGSLAPTLYILSQANNQTYLHWLGLYSNSVGSFQALLFPLFIVILTIPKLSTKLSNKFISYVRIRKNIYQYLGATMISNAIIVFVGSFLLVFIPFIITYYIVPIFGLIGYQPESMGLNTVAAINNDIATNDALSFLINVSPLFYAIVYAAWVGFNGILWYIVSWCLLIIKNNIFLALSIPFVVYQIAHFLFSLLGVPQFGSLISIFPFNFEKVPVWNMLLFPMLLIVGVISMLIYIYKNIEKMDSLS</sequence>
<proteinExistence type="predicted"/>
<dbReference type="KEGG" id="liv:LIV_0423"/>
<evidence type="ECO:0000256" key="1">
    <source>
        <dbReference type="SAM" id="Phobius"/>
    </source>
</evidence>
<name>G2ZB96_LISIP</name>
<feature type="transmembrane region" description="Helical" evidence="1">
    <location>
        <begin position="93"/>
        <end position="124"/>
    </location>
</feature>
<gene>
    <name evidence="2" type="ordered locus">LIV_0423</name>
</gene>
<feature type="transmembrane region" description="Helical" evidence="1">
    <location>
        <begin position="237"/>
        <end position="259"/>
    </location>
</feature>
<dbReference type="Proteomes" id="UP000001286">
    <property type="component" value="Chromosome"/>
</dbReference>
<organism evidence="2 3">
    <name type="scientific">Listeria ivanovii (strain ATCC BAA-678 / PAM 55)</name>
    <dbReference type="NCBI Taxonomy" id="881621"/>
    <lineage>
        <taxon>Bacteria</taxon>
        <taxon>Bacillati</taxon>
        <taxon>Bacillota</taxon>
        <taxon>Bacilli</taxon>
        <taxon>Bacillales</taxon>
        <taxon>Listeriaceae</taxon>
        <taxon>Listeria</taxon>
    </lineage>
</organism>
<dbReference type="EMBL" id="FR687253">
    <property type="protein sequence ID" value="CBW84900.1"/>
    <property type="molecule type" value="Genomic_DNA"/>
</dbReference>
<dbReference type="GeneID" id="57075423"/>
<accession>G2ZB96</accession>
<dbReference type="AlphaFoldDB" id="G2ZB96"/>
<protein>
    <submittedName>
        <fullName evidence="2">Putative ABC transporter (Permease)</fullName>
    </submittedName>
</protein>
<feature type="transmembrane region" description="Helical" evidence="1">
    <location>
        <begin position="12"/>
        <end position="33"/>
    </location>
</feature>
<feature type="transmembrane region" description="Helical" evidence="1">
    <location>
        <begin position="196"/>
        <end position="217"/>
    </location>
</feature>
<evidence type="ECO:0000313" key="2">
    <source>
        <dbReference type="EMBL" id="CBW84900.1"/>
    </source>
</evidence>
<dbReference type="OrthoDB" id="2573593at2"/>
<feature type="transmembrane region" description="Helical" evidence="1">
    <location>
        <begin position="53"/>
        <end position="72"/>
    </location>
</feature>
<dbReference type="RefSeq" id="WP_014091939.1">
    <property type="nucleotide sequence ID" value="NC_016011.1"/>
</dbReference>
<keyword evidence="1" id="KW-0472">Membrane</keyword>
<dbReference type="eggNOG" id="ENOG502Z865">
    <property type="taxonomic scope" value="Bacteria"/>
</dbReference>